<evidence type="ECO:0000256" key="3">
    <source>
        <dbReference type="ARBA" id="ARBA00022692"/>
    </source>
</evidence>
<name>A0ABT3DC86_9BACI</name>
<dbReference type="Pfam" id="PF22819">
    <property type="entry name" value="TcaA_5th"/>
    <property type="match status" value="1"/>
</dbReference>
<dbReference type="PANTHER" id="PTHR40038">
    <property type="entry name" value="MEMBRANE-ASSOCIATED PROTEIN TCAA"/>
    <property type="match status" value="1"/>
</dbReference>
<evidence type="ECO:0000259" key="12">
    <source>
        <dbReference type="Pfam" id="PF25155"/>
    </source>
</evidence>
<evidence type="ECO:0000256" key="2">
    <source>
        <dbReference type="ARBA" id="ARBA00022475"/>
    </source>
</evidence>
<evidence type="ECO:0000313" key="14">
    <source>
        <dbReference type="Proteomes" id="UP001526147"/>
    </source>
</evidence>
<comment type="caution">
    <text evidence="13">The sequence shown here is derived from an EMBL/GenBank/DDBJ whole genome shotgun (WGS) entry which is preliminary data.</text>
</comment>
<evidence type="ECO:0000313" key="13">
    <source>
        <dbReference type="EMBL" id="MCV9884468.1"/>
    </source>
</evidence>
<keyword evidence="14" id="KW-1185">Reference proteome</keyword>
<keyword evidence="2" id="KW-1003">Cell membrane</keyword>
<dbReference type="Pfam" id="PF13240">
    <property type="entry name" value="Zn_Ribbon_1"/>
    <property type="match status" value="1"/>
</dbReference>
<evidence type="ECO:0000256" key="4">
    <source>
        <dbReference type="ARBA" id="ARBA00022989"/>
    </source>
</evidence>
<keyword evidence="5 7" id="KW-0472">Membrane</keyword>
<dbReference type="Pfam" id="PF22820">
    <property type="entry name" value="TcaA_3rd_4th"/>
    <property type="match status" value="2"/>
</dbReference>
<dbReference type="EMBL" id="JAOYEY010000019">
    <property type="protein sequence ID" value="MCV9884468.1"/>
    <property type="molecule type" value="Genomic_DNA"/>
</dbReference>
<dbReference type="InterPro" id="IPR054528">
    <property type="entry name" value="TcaA_5th"/>
</dbReference>
<keyword evidence="3 7" id="KW-0812">Transmembrane</keyword>
<feature type="domain" description="TcaA second" evidence="9">
    <location>
        <begin position="75"/>
        <end position="180"/>
    </location>
</feature>
<evidence type="ECO:0000256" key="6">
    <source>
        <dbReference type="SAM" id="MobiDB-lite"/>
    </source>
</evidence>
<evidence type="ECO:0000259" key="11">
    <source>
        <dbReference type="Pfam" id="PF22820"/>
    </source>
</evidence>
<feature type="region of interest" description="Disordered" evidence="6">
    <location>
        <begin position="486"/>
        <end position="510"/>
    </location>
</feature>
<feature type="compositionally biased region" description="Low complexity" evidence="6">
    <location>
        <begin position="494"/>
        <end position="503"/>
    </location>
</feature>
<dbReference type="Pfam" id="PF22813">
    <property type="entry name" value="TcaA_2nd"/>
    <property type="match status" value="1"/>
</dbReference>
<reference evidence="13 14" key="1">
    <citation type="submission" date="2022-10" db="EMBL/GenBank/DDBJ databases">
        <title>Draft genome assembly of moderately radiation resistant bacterium Metabacillus halosaccharovorans.</title>
        <authorList>
            <person name="Pal S."/>
            <person name="Gopinathan A."/>
        </authorList>
    </citation>
    <scope>NUCLEOTIDE SEQUENCE [LARGE SCALE GENOMIC DNA]</scope>
    <source>
        <strain evidence="13 14">VITHBRA001</strain>
    </source>
</reference>
<dbReference type="Pfam" id="PF25155">
    <property type="entry name" value="NTF2_YvbJ"/>
    <property type="match status" value="1"/>
</dbReference>
<dbReference type="InterPro" id="IPR054530">
    <property type="entry name" value="TcaA_4th"/>
</dbReference>
<feature type="domain" description="TcaA 4th" evidence="11">
    <location>
        <begin position="260"/>
        <end position="330"/>
    </location>
</feature>
<feature type="domain" description="YvbJ-like NTF2-like" evidence="12">
    <location>
        <begin position="340"/>
        <end position="458"/>
    </location>
</feature>
<evidence type="ECO:0000259" key="10">
    <source>
        <dbReference type="Pfam" id="PF22819"/>
    </source>
</evidence>
<dbReference type="RefSeq" id="WP_264141425.1">
    <property type="nucleotide sequence ID" value="NZ_JAOYEY010000019.1"/>
</dbReference>
<protein>
    <submittedName>
        <fullName evidence="13">Zinc-ribbon domain-containing protein</fullName>
    </submittedName>
</protein>
<evidence type="ECO:0000259" key="9">
    <source>
        <dbReference type="Pfam" id="PF22813"/>
    </source>
</evidence>
<evidence type="ECO:0000259" key="8">
    <source>
        <dbReference type="Pfam" id="PF13240"/>
    </source>
</evidence>
<feature type="domain" description="TcaA 4th" evidence="11">
    <location>
        <begin position="184"/>
        <end position="254"/>
    </location>
</feature>
<sequence>MQFCKECGNKMKEGAQFCNNCGTSVGQTKETSRVTPKPKKPMTKKTKLLLIIGGAAVILLFGGYKVGEALTSESRLIEKFENALNENDAKAVAKLLTSNDKKVKINETSVKGLLKYYKENPEEIRDTIDTLETQSKVLRTENPMEELELEDLLNEFAGDSLVNLEKDGKFLLYDNYQLNIDPVYLELGTNYKDTSLFVDGKEVGMADKPEYVSTFGPFLPGYHKIEAKLKTDFIDLAVEEEVFLNEVNEKQNEYVEIDADEVTVSLPEGMEGSVSLLINGKDVGVNPLENPTFGPVLTDGTMKVQVVSEFPWGKITSLETPITSDYVQVNVIDDTVREQLMNTAHEFNMQRGEAFAKMDASKLIVATEEYTDMVIEEAKYFQEQGQNVKLQYLSTNFDVGSTGLEKQDGKWVAYISGEVKTKQTFSYGEFDSEMEENVMTTRFYFVYDEKNKKWLVNTIGDSFEYDPSNAKELVAKEPKTYTTKWSTETEETVEATTNSTENADLTNSGNAPEELVNLTEDYLNGLVSAINNKDFNDVKPYLLEGSDLYQDQQNLVKNLGEKNIKEQIVSADVTDYWSEGGEADVHTKERVKIIYNDGTSETKEYEWIYSGVSIGSEMFFERISEKE</sequence>
<evidence type="ECO:0000256" key="7">
    <source>
        <dbReference type="SAM" id="Phobius"/>
    </source>
</evidence>
<feature type="transmembrane region" description="Helical" evidence="7">
    <location>
        <begin position="48"/>
        <end position="67"/>
    </location>
</feature>
<organism evidence="13 14">
    <name type="scientific">Metabacillus halosaccharovorans</name>
    <dbReference type="NCBI Taxonomy" id="930124"/>
    <lineage>
        <taxon>Bacteria</taxon>
        <taxon>Bacillati</taxon>
        <taxon>Bacillota</taxon>
        <taxon>Bacilli</taxon>
        <taxon>Bacillales</taxon>
        <taxon>Bacillaceae</taxon>
        <taxon>Metabacillus</taxon>
    </lineage>
</organism>
<evidence type="ECO:0000256" key="5">
    <source>
        <dbReference type="ARBA" id="ARBA00023136"/>
    </source>
</evidence>
<proteinExistence type="predicted"/>
<feature type="domain" description="Zinc-ribbon" evidence="8">
    <location>
        <begin position="3"/>
        <end position="25"/>
    </location>
</feature>
<feature type="domain" description="TcaA protein NTF2-like" evidence="10">
    <location>
        <begin position="514"/>
        <end position="610"/>
    </location>
</feature>
<dbReference type="InterPro" id="IPR056902">
    <property type="entry name" value="NTF2_YvbJ"/>
</dbReference>
<dbReference type="InterPro" id="IPR054529">
    <property type="entry name" value="TcaA_2nd"/>
</dbReference>
<evidence type="ECO:0000256" key="1">
    <source>
        <dbReference type="ARBA" id="ARBA00004162"/>
    </source>
</evidence>
<dbReference type="InterPro" id="IPR026870">
    <property type="entry name" value="Zinc_ribbon_dom"/>
</dbReference>
<gene>
    <name evidence="13" type="ORF">OIH86_02245</name>
</gene>
<comment type="subcellular location">
    <subcellularLocation>
        <location evidence="1">Cell membrane</location>
        <topology evidence="1">Single-pass membrane protein</topology>
    </subcellularLocation>
</comment>
<keyword evidence="4 7" id="KW-1133">Transmembrane helix</keyword>
<dbReference type="PANTHER" id="PTHR40038:SF1">
    <property type="entry name" value="MEMBRANE-ASSOCIATED PROTEIN TCAA"/>
    <property type="match status" value="1"/>
</dbReference>
<accession>A0ABT3DC86</accession>
<dbReference type="Proteomes" id="UP001526147">
    <property type="component" value="Unassembled WGS sequence"/>
</dbReference>